<protein>
    <submittedName>
        <fullName evidence="18">Low-density lipoprotein receptor-related protein 2</fullName>
    </submittedName>
</protein>
<feature type="repeat" description="LDL-receptor class B" evidence="13">
    <location>
        <begin position="532"/>
        <end position="573"/>
    </location>
</feature>
<dbReference type="GeneID" id="101845064"/>
<evidence type="ECO:0000256" key="13">
    <source>
        <dbReference type="PROSITE-ProRule" id="PRU00461"/>
    </source>
</evidence>
<feature type="disulfide bond" evidence="12">
    <location>
        <begin position="913"/>
        <end position="931"/>
    </location>
</feature>
<keyword evidence="17" id="KW-1185">Reference proteome</keyword>
<keyword evidence="7 15" id="KW-0472">Membrane</keyword>
<feature type="disulfide bond" evidence="12">
    <location>
        <begin position="987"/>
        <end position="999"/>
    </location>
</feature>
<dbReference type="PROSITE" id="PS01209">
    <property type="entry name" value="LDLRA_1"/>
    <property type="match status" value="5"/>
</dbReference>
<dbReference type="PROSITE" id="PS50068">
    <property type="entry name" value="LDLRA_2"/>
    <property type="match status" value="9"/>
</dbReference>
<evidence type="ECO:0000256" key="6">
    <source>
        <dbReference type="ARBA" id="ARBA00022989"/>
    </source>
</evidence>
<dbReference type="PRINTS" id="PR00261">
    <property type="entry name" value="LDLRECEPTOR"/>
</dbReference>
<dbReference type="Pfam" id="PF14670">
    <property type="entry name" value="FXa_inhibition"/>
    <property type="match status" value="1"/>
</dbReference>
<evidence type="ECO:0000256" key="10">
    <source>
        <dbReference type="ARBA" id="ARBA00023180"/>
    </source>
</evidence>
<dbReference type="PANTHER" id="PTHR22722:SF14">
    <property type="entry name" value="MEGALIN, ISOFORM A"/>
    <property type="match status" value="1"/>
</dbReference>
<dbReference type="PROSITE" id="PS00022">
    <property type="entry name" value="EGF_1"/>
    <property type="match status" value="1"/>
</dbReference>
<feature type="transmembrane region" description="Helical" evidence="15">
    <location>
        <begin position="1527"/>
        <end position="1550"/>
    </location>
</feature>
<evidence type="ECO:0000259" key="16">
    <source>
        <dbReference type="PROSITE" id="PS50026"/>
    </source>
</evidence>
<gene>
    <name evidence="18" type="primary">LOC101845064</name>
</gene>
<dbReference type="PROSITE" id="PS51120">
    <property type="entry name" value="LDLRB"/>
    <property type="match status" value="2"/>
</dbReference>
<evidence type="ECO:0000256" key="1">
    <source>
        <dbReference type="ARBA" id="ARBA00004167"/>
    </source>
</evidence>
<dbReference type="InterPro" id="IPR011042">
    <property type="entry name" value="6-blade_b-propeller_TolB-like"/>
</dbReference>
<keyword evidence="2 11" id="KW-0245">EGF-like domain</keyword>
<dbReference type="PROSITE" id="PS01187">
    <property type="entry name" value="EGF_CA"/>
    <property type="match status" value="1"/>
</dbReference>
<reference evidence="18" key="1">
    <citation type="submission" date="2025-08" db="UniProtKB">
        <authorList>
            <consortium name="RefSeq"/>
        </authorList>
    </citation>
    <scope>IDENTIFICATION</scope>
</reference>
<dbReference type="SMART" id="SM00179">
    <property type="entry name" value="EGF_CA"/>
    <property type="match status" value="5"/>
</dbReference>
<evidence type="ECO:0000256" key="9">
    <source>
        <dbReference type="ARBA" id="ARBA00023170"/>
    </source>
</evidence>
<feature type="disulfide bond" evidence="12">
    <location>
        <begin position="886"/>
        <end position="901"/>
    </location>
</feature>
<dbReference type="SUPFAM" id="SSF63825">
    <property type="entry name" value="YWTD domain"/>
    <property type="match status" value="3"/>
</dbReference>
<feature type="disulfide bond" evidence="12">
    <location>
        <begin position="906"/>
        <end position="918"/>
    </location>
</feature>
<dbReference type="InterPro" id="IPR000742">
    <property type="entry name" value="EGF"/>
</dbReference>
<dbReference type="InterPro" id="IPR000033">
    <property type="entry name" value="LDLR_classB_rpt"/>
</dbReference>
<evidence type="ECO:0000256" key="7">
    <source>
        <dbReference type="ARBA" id="ARBA00023136"/>
    </source>
</evidence>
<comment type="caution">
    <text evidence="11">Lacks conserved residue(s) required for the propagation of feature annotation.</text>
</comment>
<feature type="compositionally biased region" description="Polar residues" evidence="14">
    <location>
        <begin position="1620"/>
        <end position="1635"/>
    </location>
</feature>
<evidence type="ECO:0000256" key="15">
    <source>
        <dbReference type="SAM" id="Phobius"/>
    </source>
</evidence>
<comment type="subcellular location">
    <subcellularLocation>
        <location evidence="1">Membrane</location>
        <topology evidence="1">Single-pass membrane protein</topology>
    </subcellularLocation>
</comment>
<dbReference type="InterPro" id="IPR001881">
    <property type="entry name" value="EGF-like_Ca-bd_dom"/>
</dbReference>
<sequence length="1659" mass="181395">MCKEQPHDFLCADFSGCVMALTVCDGSKDCPDGSDELYNCSETCNKNCHFCQPSPSGTKCVCDRGYQLDVTADQPCTDIDECSQTNEQVCSQHCQNTPGSFRCECASGYELAPDSRTCKATGLEPILVLATPDEIRTFTLHKHEYDVVMEGLNGLQDIAIDNKEHRIFWSEQGDDRSNPGVFSLDLVNPQHSKTTIASFGLVKPVDLDYDHLRENLYILDQGKPAILVCTVHGLCTTVFNSFSLNYPASLVLHVQKGILYWVDHDDAGTSVIMNGTMDGNLADPFISSRLRHVTALSLDTTTDLLFWYDSFYHMVESVRLDGTQRRTVASSLSAVPSTLAVFEDKIIWASRDKHSIVSANKFSGTKLHTMVQETPACVSLSVMHSSLAAPADGFHDCFLKKCSHICLSGTDGDATCACAEGYELDDSGQYCHETLDESSAAFLIASAREEIISVKLSVAGEPLVSSLKTDNMRNVFVLTYLSKSHEVLYSTSMESGKIGIYKLSGLKEEPKSTPILEDLHGVESLVVDESSSVIYWVDSLKNTIEISSLDGGHRNKLVIPATYPYALALGPAEGLLFYSDLGEPASIKKCRLDGTQCVTIVSRGLQRPNSLTLHDGRLFWSDFTTGDLSSVRFDGGDRKRHAIAGGNPISVSVYKTTLFWTELGSASIFHKDFKSDGKESQIDTHKARLSGLFLAAPHKSVSSPCSADNGGCGHMCIHKPGGDVSCLCGYSFQIQSDGKTCQREAKNCTGFLCKDQVTCIDADKACNYLRDCPDGSDEWDCTSHVTPTCSEDRFPCPRYCMHKSFLCDGQSDCDDGSDEDPKNCPVVTCEADEFLCDNRTCLHELHACDHFEDCYDGSDEQNCAPPDCAENEFSCDKRCLPNSWRCDEDKDCKDGKDEENCSEVTCSDAQFSCGDGSCILKTDICDGVDNCENGEDEEDCEAEKVQTSECSFTCYGGECLSESAVCDDHPDCPAHEDESPQTCAMSCESSEFQCADRECIPGAKRCDQVEDCSDGSDEDPLTCPPPPTEAPVDNCADGFQCGSGECVDGDLMCDGRVDCYDGSDEHICKTTCKDYACSQMCRDTKDGPTCSCVKGFRLVDTLMCDDVNECEIMNGGCNQMCVNQKGDHMCTCLKGYIKGNDGVCKASGSRPNLYVGTFSGIKRVLAGGKGETLAFPLETMTIHMDLNLHKRDTVWVQYQSNQSSGMAMYSASVGSDPHLITAELGNVRGLAINWMTGNIFISQEVSGLYTISVFDGRGYRSTLISGGHYELGSIALHPAKGLMFWLATHPTGNRVEGSWMSGMYRGTIVSSIGQWPLSLCIDHAMERLYWLNGYSGEIETSKIDGSDRFIAVHSLSSKIFAMDVFEGLAYLTDQGSNHVKTVATYNPQLKRKTLLKLSHPGPIKVSHMLKQPWGSKGNLCANKSCMYLCVMTPGQGQCLCPEGYATDGNPNCEGPRVNNVTMDKAQVPSTVLKFTPSTSCLLQCLNGGTCIRVTGTSLCSCPPGFRGNICQHRVEEKKENEDESSHLWIIGLVFGLVVLVVVVTLLACYFRYKRNNASFISTIKYLHQKTGKGKENDKSELVPEISFSNPGFQEEIDQEAMSYGDWWKGLLARSRRSMDSALTSSQPNSSVSSGDVEQADEVITTSGLRGSPDRINLLK</sequence>
<feature type="disulfide bond" evidence="12">
    <location>
        <begin position="994"/>
        <end position="1012"/>
    </location>
</feature>
<keyword evidence="8 11" id="KW-1015">Disulfide bond</keyword>
<dbReference type="Gene3D" id="4.10.400.10">
    <property type="entry name" value="Low-density Lipoprotein Receptor"/>
    <property type="match status" value="8"/>
</dbReference>
<accession>A0ABM0JD59</accession>
<keyword evidence="10" id="KW-0325">Glycoprotein</keyword>
<proteinExistence type="predicted"/>
<dbReference type="InterPro" id="IPR018097">
    <property type="entry name" value="EGF_Ca-bd_CS"/>
</dbReference>
<dbReference type="InterPro" id="IPR049883">
    <property type="entry name" value="NOTCH1_EGF-like"/>
</dbReference>
<evidence type="ECO:0000256" key="4">
    <source>
        <dbReference type="ARBA" id="ARBA00022692"/>
    </source>
</evidence>
<dbReference type="CDD" id="cd00054">
    <property type="entry name" value="EGF_CA"/>
    <property type="match status" value="2"/>
</dbReference>
<feature type="disulfide bond" evidence="11">
    <location>
        <begin position="1501"/>
        <end position="1510"/>
    </location>
</feature>
<dbReference type="PROSITE" id="PS00010">
    <property type="entry name" value="ASX_HYDROXYL"/>
    <property type="match status" value="1"/>
</dbReference>
<dbReference type="Pfam" id="PF00058">
    <property type="entry name" value="Ldl_recept_b"/>
    <property type="match status" value="1"/>
</dbReference>
<feature type="disulfide bond" evidence="12">
    <location>
        <begin position="829"/>
        <end position="841"/>
    </location>
</feature>
<feature type="disulfide bond" evidence="12">
    <location>
        <begin position="925"/>
        <end position="940"/>
    </location>
</feature>
<feature type="disulfide bond" evidence="11">
    <location>
        <begin position="1480"/>
        <end position="1490"/>
    </location>
</feature>
<dbReference type="PROSITE" id="PS50026">
    <property type="entry name" value="EGF_3"/>
    <property type="match status" value="2"/>
</dbReference>
<feature type="disulfide bond" evidence="12">
    <location>
        <begin position="954"/>
        <end position="972"/>
    </location>
</feature>
<dbReference type="SUPFAM" id="SSF57424">
    <property type="entry name" value="LDL receptor-like module"/>
    <property type="match status" value="8"/>
</dbReference>
<dbReference type="PROSITE" id="PS01186">
    <property type="entry name" value="EGF_2"/>
    <property type="match status" value="3"/>
</dbReference>
<keyword evidence="3" id="KW-0254">Endocytosis</keyword>
<dbReference type="InterPro" id="IPR036055">
    <property type="entry name" value="LDL_receptor-like_sf"/>
</dbReference>
<feature type="disulfide bond" evidence="12">
    <location>
        <begin position="848"/>
        <end position="863"/>
    </location>
</feature>
<dbReference type="Gene3D" id="2.10.25.10">
    <property type="entry name" value="Laminin"/>
    <property type="match status" value="4"/>
</dbReference>
<feature type="disulfide bond" evidence="12">
    <location>
        <begin position="1041"/>
        <end position="1059"/>
    </location>
</feature>
<dbReference type="SMART" id="SM00135">
    <property type="entry name" value="LY"/>
    <property type="match status" value="11"/>
</dbReference>
<evidence type="ECO:0000256" key="2">
    <source>
        <dbReference type="ARBA" id="ARBA00022536"/>
    </source>
</evidence>
<feature type="disulfide bond" evidence="12">
    <location>
        <begin position="1053"/>
        <end position="1068"/>
    </location>
</feature>
<feature type="domain" description="EGF-like" evidence="16">
    <location>
        <begin position="1476"/>
        <end position="1511"/>
    </location>
</feature>
<keyword evidence="18" id="KW-0449">Lipoprotein</keyword>
<evidence type="ECO:0000256" key="5">
    <source>
        <dbReference type="ARBA" id="ARBA00022737"/>
    </source>
</evidence>
<dbReference type="Proteomes" id="UP000694888">
    <property type="component" value="Unplaced"/>
</dbReference>
<dbReference type="CDD" id="cd00112">
    <property type="entry name" value="LDLa"/>
    <property type="match status" value="8"/>
</dbReference>
<feature type="disulfide bond" evidence="12">
    <location>
        <begin position="766"/>
        <end position="781"/>
    </location>
</feature>
<feature type="repeat" description="LDL-receptor class B" evidence="13">
    <location>
        <begin position="303"/>
        <end position="345"/>
    </location>
</feature>
<dbReference type="SMART" id="SM00192">
    <property type="entry name" value="LDLa"/>
    <property type="match status" value="9"/>
</dbReference>
<evidence type="ECO:0000256" key="3">
    <source>
        <dbReference type="ARBA" id="ARBA00022583"/>
    </source>
</evidence>
<organism evidence="17 18">
    <name type="scientific">Aplysia californica</name>
    <name type="common">California sea hare</name>
    <dbReference type="NCBI Taxonomy" id="6500"/>
    <lineage>
        <taxon>Eukaryota</taxon>
        <taxon>Metazoa</taxon>
        <taxon>Spiralia</taxon>
        <taxon>Lophotrochozoa</taxon>
        <taxon>Mollusca</taxon>
        <taxon>Gastropoda</taxon>
        <taxon>Heterobranchia</taxon>
        <taxon>Euthyneura</taxon>
        <taxon>Tectipleura</taxon>
        <taxon>Aplysiida</taxon>
        <taxon>Aplysioidea</taxon>
        <taxon>Aplysiidae</taxon>
        <taxon>Aplysia</taxon>
    </lineage>
</organism>
<keyword evidence="4 15" id="KW-0812">Transmembrane</keyword>
<dbReference type="RefSeq" id="XP_005090980.2">
    <property type="nucleotide sequence ID" value="XM_005090923.2"/>
</dbReference>
<dbReference type="InterPro" id="IPR023415">
    <property type="entry name" value="LDLR_class-A_CS"/>
</dbReference>
<name>A0ABM0JD59_APLCA</name>
<evidence type="ECO:0000256" key="12">
    <source>
        <dbReference type="PROSITE-ProRule" id="PRU00124"/>
    </source>
</evidence>
<keyword evidence="6 15" id="KW-1133">Transmembrane helix</keyword>
<dbReference type="Gene3D" id="4.10.1220.10">
    <property type="entry name" value="EGF-type module"/>
    <property type="match status" value="1"/>
</dbReference>
<dbReference type="PANTHER" id="PTHR22722">
    <property type="entry name" value="LOW-DENSITY LIPOPROTEIN RECEPTOR-RELATED PROTEIN 2-RELATED"/>
    <property type="match status" value="1"/>
</dbReference>
<feature type="disulfide bond" evidence="12">
    <location>
        <begin position="836"/>
        <end position="854"/>
    </location>
</feature>
<feature type="domain" description="EGF-like" evidence="16">
    <location>
        <begin position="78"/>
        <end position="119"/>
    </location>
</feature>
<keyword evidence="5" id="KW-0677">Repeat</keyword>
<keyword evidence="9 18" id="KW-0675">Receptor</keyword>
<dbReference type="Pfam" id="PF00057">
    <property type="entry name" value="Ldl_recept_a"/>
    <property type="match status" value="7"/>
</dbReference>
<evidence type="ECO:0000313" key="17">
    <source>
        <dbReference type="Proteomes" id="UP000694888"/>
    </source>
</evidence>
<dbReference type="Gene3D" id="2.120.10.30">
    <property type="entry name" value="TolB, C-terminal domain"/>
    <property type="match status" value="3"/>
</dbReference>
<dbReference type="SUPFAM" id="SSF57196">
    <property type="entry name" value="EGF/Laminin"/>
    <property type="match status" value="5"/>
</dbReference>
<dbReference type="Pfam" id="PF07645">
    <property type="entry name" value="EGF_CA"/>
    <property type="match status" value="1"/>
</dbReference>
<dbReference type="InterPro" id="IPR002172">
    <property type="entry name" value="LDrepeatLR_classA_rpt"/>
</dbReference>
<dbReference type="InterPro" id="IPR051221">
    <property type="entry name" value="LDLR-related"/>
</dbReference>
<feature type="region of interest" description="Disordered" evidence="14">
    <location>
        <begin position="1618"/>
        <end position="1659"/>
    </location>
</feature>
<evidence type="ECO:0000256" key="8">
    <source>
        <dbReference type="ARBA" id="ARBA00023157"/>
    </source>
</evidence>
<evidence type="ECO:0000313" key="18">
    <source>
        <dbReference type="RefSeq" id="XP_005090980.2"/>
    </source>
</evidence>
<dbReference type="InterPro" id="IPR000152">
    <property type="entry name" value="EGF-type_Asp/Asn_hydroxyl_site"/>
</dbReference>
<evidence type="ECO:0000256" key="11">
    <source>
        <dbReference type="PROSITE-ProRule" id="PRU00076"/>
    </source>
</evidence>
<evidence type="ECO:0000256" key="14">
    <source>
        <dbReference type="SAM" id="MobiDB-lite"/>
    </source>
</evidence>
<dbReference type="SMART" id="SM00181">
    <property type="entry name" value="EGF"/>
    <property type="match status" value="9"/>
</dbReference>